<sequence>MKLSRRKLFELAFGAAHLGLMARFGFPVASAQTSVKRPTKLLSIWLDGGLHWETFFSPLTRAGIDKFIPTPRGGNIPLGYLPAQVENFDRTPVDLDAPGPVRKLRGPIFWNWANPADTSGANPASGNQQIYRPWGYAWANPNYRLFDKTALLVGADQNTAAHASGIIASMCGVAGSNFRSPSVQAIIANALAKRFPDRPIPNVSLGGTLPSAAGLPALANPAVLASSDSVEPTLSDKRDSAWKGLRTRTDVADVAFDGSALPGTVPATAVDAALMQALREERGISSTGTDALLEQLYDTYKGASRTIRRDILTVLSNTPSWEKLKADPAYPVDWSACIGYADSCGPGSSMGSYTFALQLLKSDLVTSVNLRASSFNNTTFDTHSSNGPQMHTNHLRIALEMVGRMCLEMSLTPSKADPSRTLLDETLVYVYSDFGRTFPKQGSDHHPATCAILVGGGIQGNQMLGGYNESMNGSPMGTPVTLVEESGQKVTRAPRSQDIAATVIHAFGLEAGKDFFIPGGYGVYDGVVRPG</sequence>
<evidence type="ECO:0000313" key="1">
    <source>
        <dbReference type="EMBL" id="QSQ18999.1"/>
    </source>
</evidence>
<dbReference type="Proteomes" id="UP000662747">
    <property type="component" value="Chromosome"/>
</dbReference>
<name>A0ABX7NKU2_9BACT</name>
<reference evidence="1 2" key="1">
    <citation type="submission" date="2021-02" db="EMBL/GenBank/DDBJ databases">
        <title>De Novo genome assembly of isolated myxobacteria.</title>
        <authorList>
            <person name="Stevens D.C."/>
        </authorList>
    </citation>
    <scope>NUCLEOTIDE SEQUENCE [LARGE SCALE GENOMIC DNA]</scope>
    <source>
        <strain evidence="2">SCPEA02</strain>
    </source>
</reference>
<keyword evidence="2" id="KW-1185">Reference proteome</keyword>
<evidence type="ECO:0000313" key="2">
    <source>
        <dbReference type="Proteomes" id="UP000662747"/>
    </source>
</evidence>
<organism evidence="1 2">
    <name type="scientific">Pyxidicoccus parkwayensis</name>
    <dbReference type="NCBI Taxonomy" id="2813578"/>
    <lineage>
        <taxon>Bacteria</taxon>
        <taxon>Pseudomonadati</taxon>
        <taxon>Myxococcota</taxon>
        <taxon>Myxococcia</taxon>
        <taxon>Myxococcales</taxon>
        <taxon>Cystobacterineae</taxon>
        <taxon>Myxococcaceae</taxon>
        <taxon>Pyxidicoccus</taxon>
    </lineage>
</organism>
<dbReference type="Pfam" id="PF07394">
    <property type="entry name" value="DUF1501"/>
    <property type="match status" value="1"/>
</dbReference>
<gene>
    <name evidence="1" type="ORF">JY651_27015</name>
</gene>
<proteinExistence type="predicted"/>
<protein>
    <submittedName>
        <fullName evidence="1">DUF1501 domain-containing protein</fullName>
    </submittedName>
</protein>
<dbReference type="InterPro" id="IPR010869">
    <property type="entry name" value="DUF1501"/>
</dbReference>
<dbReference type="InterPro" id="IPR006311">
    <property type="entry name" value="TAT_signal"/>
</dbReference>
<accession>A0ABX7NKU2</accession>
<dbReference type="RefSeq" id="WP_206720587.1">
    <property type="nucleotide sequence ID" value="NZ_CP071090.1"/>
</dbReference>
<dbReference type="PROSITE" id="PS51318">
    <property type="entry name" value="TAT"/>
    <property type="match status" value="1"/>
</dbReference>
<dbReference type="EMBL" id="CP071090">
    <property type="protein sequence ID" value="QSQ18999.1"/>
    <property type="molecule type" value="Genomic_DNA"/>
</dbReference>